<reference evidence="1 2" key="1">
    <citation type="journal article" date="2017" name="Genome Announc.">
        <title>Draft Genome Sequence of Romboutsia weinsteinii sp. nov. Strain CCRI-19649(T) Isolated from Surface Water.</title>
        <authorList>
            <person name="Maheux A.F."/>
            <person name="Boudreau D.K."/>
            <person name="Berube E."/>
            <person name="Boissinot M."/>
            <person name="Cantin P."/>
            <person name="Raymond F."/>
            <person name="Corbeil J."/>
            <person name="Omar R.F."/>
            <person name="Bergeron M.G."/>
        </authorList>
    </citation>
    <scope>NUCLEOTIDE SEQUENCE [LARGE SCALE GENOMIC DNA]</scope>
    <source>
        <strain evidence="1 2">CCRI-19649</strain>
    </source>
</reference>
<evidence type="ECO:0000313" key="2">
    <source>
        <dbReference type="Proteomes" id="UP000215694"/>
    </source>
</evidence>
<accession>A0A371J0J1</accession>
<dbReference type="OrthoDB" id="1757766at2"/>
<organism evidence="1 2">
    <name type="scientific">Romboutsia weinsteinii</name>
    <dbReference type="NCBI Taxonomy" id="2020949"/>
    <lineage>
        <taxon>Bacteria</taxon>
        <taxon>Bacillati</taxon>
        <taxon>Bacillota</taxon>
        <taxon>Clostridia</taxon>
        <taxon>Peptostreptococcales</taxon>
        <taxon>Peptostreptococcaceae</taxon>
        <taxon>Romboutsia</taxon>
    </lineage>
</organism>
<dbReference type="Proteomes" id="UP000215694">
    <property type="component" value="Unassembled WGS sequence"/>
</dbReference>
<comment type="caution">
    <text evidence="1">The sequence shown here is derived from an EMBL/GenBank/DDBJ whole genome shotgun (WGS) entry which is preliminary data.</text>
</comment>
<gene>
    <name evidence="1" type="ORF">CHL78_014700</name>
</gene>
<dbReference type="AlphaFoldDB" id="A0A371J0J1"/>
<sequence length="61" mass="6995">MFQMINWICLICISFLVIEVMINFCKDVLNIYNGVNSVSRTSVAKTKVKANAYTYENKIAK</sequence>
<proteinExistence type="predicted"/>
<keyword evidence="2" id="KW-1185">Reference proteome</keyword>
<protein>
    <submittedName>
        <fullName evidence="1">Uncharacterized protein</fullName>
    </submittedName>
</protein>
<dbReference type="EMBL" id="NOJY02000033">
    <property type="protein sequence ID" value="RDY26197.1"/>
    <property type="molecule type" value="Genomic_DNA"/>
</dbReference>
<name>A0A371J0J1_9FIRM</name>
<dbReference type="RefSeq" id="WP_094368854.1">
    <property type="nucleotide sequence ID" value="NZ_NOJY02000033.1"/>
</dbReference>
<evidence type="ECO:0000313" key="1">
    <source>
        <dbReference type="EMBL" id="RDY26197.1"/>
    </source>
</evidence>